<evidence type="ECO:0000313" key="1">
    <source>
        <dbReference type="EMBL" id="CAG9322847.1"/>
    </source>
</evidence>
<organism evidence="1 2">
    <name type="scientific">Blepharisma stoltei</name>
    <dbReference type="NCBI Taxonomy" id="1481888"/>
    <lineage>
        <taxon>Eukaryota</taxon>
        <taxon>Sar</taxon>
        <taxon>Alveolata</taxon>
        <taxon>Ciliophora</taxon>
        <taxon>Postciliodesmatophora</taxon>
        <taxon>Heterotrichea</taxon>
        <taxon>Heterotrichida</taxon>
        <taxon>Blepharismidae</taxon>
        <taxon>Blepharisma</taxon>
    </lineage>
</organism>
<sequence length="167" mass="19836">MNSKHHSINPERSLSPKPQLKLIIRLPTEDNKLWNLNSSFDESHHRRSFYHSLNRVKRKKEMYKSNQLISRKASGIKEPYKFPPSSNPHHMNFRGFFRKFSFDSPARLKRESSSFQLKTAPYEFSGQMLSNVITTTPKPIKMKLTSRSEYRELIKSKNRIKIKLERE</sequence>
<comment type="caution">
    <text evidence="1">The sequence shown here is derived from an EMBL/GenBank/DDBJ whole genome shotgun (WGS) entry which is preliminary data.</text>
</comment>
<evidence type="ECO:0000313" key="2">
    <source>
        <dbReference type="Proteomes" id="UP001162131"/>
    </source>
</evidence>
<keyword evidence="2" id="KW-1185">Reference proteome</keyword>
<gene>
    <name evidence="1" type="ORF">BSTOLATCC_MIC31962</name>
</gene>
<dbReference type="EMBL" id="CAJZBQ010000032">
    <property type="protein sequence ID" value="CAG9322847.1"/>
    <property type="molecule type" value="Genomic_DNA"/>
</dbReference>
<proteinExistence type="predicted"/>
<protein>
    <submittedName>
        <fullName evidence="1">Uncharacterized protein</fullName>
    </submittedName>
</protein>
<accession>A0AAU9JAR9</accession>
<name>A0AAU9JAR9_9CILI</name>
<dbReference type="Proteomes" id="UP001162131">
    <property type="component" value="Unassembled WGS sequence"/>
</dbReference>
<reference evidence="1" key="1">
    <citation type="submission" date="2021-09" db="EMBL/GenBank/DDBJ databases">
        <authorList>
            <consortium name="AG Swart"/>
            <person name="Singh M."/>
            <person name="Singh A."/>
            <person name="Seah K."/>
            <person name="Emmerich C."/>
        </authorList>
    </citation>
    <scope>NUCLEOTIDE SEQUENCE</scope>
    <source>
        <strain evidence="1">ATCC30299</strain>
    </source>
</reference>
<dbReference type="AlphaFoldDB" id="A0AAU9JAR9"/>